<accession>A0AAV9HPR6</accession>
<dbReference type="Pfam" id="PF20684">
    <property type="entry name" value="Fung_rhodopsin"/>
    <property type="match status" value="1"/>
</dbReference>
<evidence type="ECO:0000313" key="8">
    <source>
        <dbReference type="EMBL" id="KAK4461701.1"/>
    </source>
</evidence>
<evidence type="ECO:0000256" key="1">
    <source>
        <dbReference type="ARBA" id="ARBA00004141"/>
    </source>
</evidence>
<evidence type="ECO:0000256" key="4">
    <source>
        <dbReference type="ARBA" id="ARBA00023136"/>
    </source>
</evidence>
<evidence type="ECO:0000259" key="7">
    <source>
        <dbReference type="Pfam" id="PF20684"/>
    </source>
</evidence>
<comment type="caution">
    <text evidence="8">The sequence shown here is derived from an EMBL/GenBank/DDBJ whole genome shotgun (WGS) entry which is preliminary data.</text>
</comment>
<gene>
    <name evidence="8" type="ORF">QBC42DRAFT_177796</name>
</gene>
<protein>
    <recommendedName>
        <fullName evidence="7">Rhodopsin domain-containing protein</fullName>
    </recommendedName>
</protein>
<dbReference type="PANTHER" id="PTHR33048">
    <property type="entry name" value="PTH11-LIKE INTEGRAL MEMBRANE PROTEIN (AFU_ORTHOLOGUE AFUA_5G11245)"/>
    <property type="match status" value="1"/>
</dbReference>
<feature type="transmembrane region" description="Helical" evidence="6">
    <location>
        <begin position="179"/>
        <end position="202"/>
    </location>
</feature>
<dbReference type="EMBL" id="MU864985">
    <property type="protein sequence ID" value="KAK4461701.1"/>
    <property type="molecule type" value="Genomic_DNA"/>
</dbReference>
<keyword evidence="9" id="KW-1185">Reference proteome</keyword>
<feature type="transmembrane region" description="Helical" evidence="6">
    <location>
        <begin position="133"/>
        <end position="159"/>
    </location>
</feature>
<keyword evidence="4 6" id="KW-0472">Membrane</keyword>
<evidence type="ECO:0000256" key="2">
    <source>
        <dbReference type="ARBA" id="ARBA00022692"/>
    </source>
</evidence>
<dbReference type="PANTHER" id="PTHR33048:SF129">
    <property type="entry name" value="INTEGRAL MEMBRANE PROTEIN-RELATED"/>
    <property type="match status" value="1"/>
</dbReference>
<dbReference type="GO" id="GO:0016020">
    <property type="term" value="C:membrane"/>
    <property type="evidence" value="ECO:0007669"/>
    <property type="project" value="UniProtKB-SubCell"/>
</dbReference>
<dbReference type="InterPro" id="IPR052337">
    <property type="entry name" value="SAT4-like"/>
</dbReference>
<name>A0AAV9HPR6_9PEZI</name>
<keyword evidence="2 6" id="KW-0812">Transmembrane</keyword>
<sequence length="350" mass="38950">MATAPNFDEFQFPISEQAAYLARVHVGVTIPLLALSLVPFCARLYVRIRPVWRLAWDDWFIILGLLLAVADWALLSYEMFMTPQNISFPTMRTAMKLSYLAIPVWGAAMTCIKISVALSLFRIPVNRLWNVFLYSATAVQVAYFIGNTVFAFLACRPLAGIWDASVTDAYCLGSKASLIASYVGSAVNITTDLLLSLAPMVMLWNLHRPLRERILVCCLMGMGLLASVACIVKAIIVRQWGRTDIDVWAQAMSIATWTMTEQLVAVMAACSPSLKGPLERVLRRCGILIVHYNSQLSFVPEQWLERRARHGHGMERDSLPDLECQHPAQVPRGVDVEKIDSSSSVSSPAQ</sequence>
<feature type="transmembrane region" description="Helical" evidence="6">
    <location>
        <begin position="58"/>
        <end position="77"/>
    </location>
</feature>
<evidence type="ECO:0000256" key="5">
    <source>
        <dbReference type="ARBA" id="ARBA00038359"/>
    </source>
</evidence>
<feature type="transmembrane region" description="Helical" evidence="6">
    <location>
        <begin position="20"/>
        <end position="46"/>
    </location>
</feature>
<proteinExistence type="inferred from homology"/>
<dbReference type="Proteomes" id="UP001321749">
    <property type="component" value="Unassembled WGS sequence"/>
</dbReference>
<organism evidence="8 9">
    <name type="scientific">Cladorrhinum samala</name>
    <dbReference type="NCBI Taxonomy" id="585594"/>
    <lineage>
        <taxon>Eukaryota</taxon>
        <taxon>Fungi</taxon>
        <taxon>Dikarya</taxon>
        <taxon>Ascomycota</taxon>
        <taxon>Pezizomycotina</taxon>
        <taxon>Sordariomycetes</taxon>
        <taxon>Sordariomycetidae</taxon>
        <taxon>Sordariales</taxon>
        <taxon>Podosporaceae</taxon>
        <taxon>Cladorrhinum</taxon>
    </lineage>
</organism>
<evidence type="ECO:0000313" key="9">
    <source>
        <dbReference type="Proteomes" id="UP001321749"/>
    </source>
</evidence>
<feature type="transmembrane region" description="Helical" evidence="6">
    <location>
        <begin position="97"/>
        <end position="121"/>
    </location>
</feature>
<comment type="subcellular location">
    <subcellularLocation>
        <location evidence="1">Membrane</location>
        <topology evidence="1">Multi-pass membrane protein</topology>
    </subcellularLocation>
</comment>
<reference evidence="8" key="2">
    <citation type="submission" date="2023-06" db="EMBL/GenBank/DDBJ databases">
        <authorList>
            <consortium name="Lawrence Berkeley National Laboratory"/>
            <person name="Mondo S.J."/>
            <person name="Hensen N."/>
            <person name="Bonometti L."/>
            <person name="Westerberg I."/>
            <person name="Brannstrom I.O."/>
            <person name="Guillou S."/>
            <person name="Cros-Aarteil S."/>
            <person name="Calhoun S."/>
            <person name="Haridas S."/>
            <person name="Kuo A."/>
            <person name="Pangilinan J."/>
            <person name="Riley R."/>
            <person name="Labutti K."/>
            <person name="Andreopoulos B."/>
            <person name="Lipzen A."/>
            <person name="Chen C."/>
            <person name="Yanf M."/>
            <person name="Daum C."/>
            <person name="Ng V."/>
            <person name="Clum A."/>
            <person name="Steindorff A."/>
            <person name="Ohm R."/>
            <person name="Martin F."/>
            <person name="Silar P."/>
            <person name="Natvig D."/>
            <person name="Lalanne C."/>
            <person name="Gautier V."/>
            <person name="Ament-Velasquez S.L."/>
            <person name="Kruys A."/>
            <person name="Hutchinson M.I."/>
            <person name="Powell A.J."/>
            <person name="Barry K."/>
            <person name="Miller A.N."/>
            <person name="Grigoriev I.V."/>
            <person name="Debuchy R."/>
            <person name="Gladieux P."/>
            <person name="Thoren M.H."/>
            <person name="Johannesson H."/>
        </authorList>
    </citation>
    <scope>NUCLEOTIDE SEQUENCE</scope>
    <source>
        <strain evidence="8">PSN324</strain>
    </source>
</reference>
<dbReference type="InterPro" id="IPR049326">
    <property type="entry name" value="Rhodopsin_dom_fungi"/>
</dbReference>
<evidence type="ECO:0000256" key="6">
    <source>
        <dbReference type="SAM" id="Phobius"/>
    </source>
</evidence>
<feature type="transmembrane region" description="Helical" evidence="6">
    <location>
        <begin position="214"/>
        <end position="236"/>
    </location>
</feature>
<dbReference type="AlphaFoldDB" id="A0AAV9HPR6"/>
<evidence type="ECO:0000256" key="3">
    <source>
        <dbReference type="ARBA" id="ARBA00022989"/>
    </source>
</evidence>
<keyword evidence="3 6" id="KW-1133">Transmembrane helix</keyword>
<comment type="similarity">
    <text evidence="5">Belongs to the SAT4 family.</text>
</comment>
<reference evidence="8" key="1">
    <citation type="journal article" date="2023" name="Mol. Phylogenet. Evol.">
        <title>Genome-scale phylogeny and comparative genomics of the fungal order Sordariales.</title>
        <authorList>
            <person name="Hensen N."/>
            <person name="Bonometti L."/>
            <person name="Westerberg I."/>
            <person name="Brannstrom I.O."/>
            <person name="Guillou S."/>
            <person name="Cros-Aarteil S."/>
            <person name="Calhoun S."/>
            <person name="Haridas S."/>
            <person name="Kuo A."/>
            <person name="Mondo S."/>
            <person name="Pangilinan J."/>
            <person name="Riley R."/>
            <person name="LaButti K."/>
            <person name="Andreopoulos B."/>
            <person name="Lipzen A."/>
            <person name="Chen C."/>
            <person name="Yan M."/>
            <person name="Daum C."/>
            <person name="Ng V."/>
            <person name="Clum A."/>
            <person name="Steindorff A."/>
            <person name="Ohm R.A."/>
            <person name="Martin F."/>
            <person name="Silar P."/>
            <person name="Natvig D.O."/>
            <person name="Lalanne C."/>
            <person name="Gautier V."/>
            <person name="Ament-Velasquez S.L."/>
            <person name="Kruys A."/>
            <person name="Hutchinson M.I."/>
            <person name="Powell A.J."/>
            <person name="Barry K."/>
            <person name="Miller A.N."/>
            <person name="Grigoriev I.V."/>
            <person name="Debuchy R."/>
            <person name="Gladieux P."/>
            <person name="Hiltunen Thoren M."/>
            <person name="Johannesson H."/>
        </authorList>
    </citation>
    <scope>NUCLEOTIDE SEQUENCE</scope>
    <source>
        <strain evidence="8">PSN324</strain>
    </source>
</reference>
<feature type="domain" description="Rhodopsin" evidence="7">
    <location>
        <begin position="42"/>
        <end position="279"/>
    </location>
</feature>